<dbReference type="InterPro" id="IPR038472">
    <property type="entry name" value="DndE_sf"/>
</dbReference>
<dbReference type="Pfam" id="PF08870">
    <property type="entry name" value="DndE"/>
    <property type="match status" value="1"/>
</dbReference>
<dbReference type="AlphaFoldDB" id="A0A1Z4V5J0"/>
<accession>A0A1Z4V5J0</accession>
<protein>
    <recommendedName>
        <fullName evidence="3">DNA sulfur modification protein DndE</fullName>
    </recommendedName>
</protein>
<evidence type="ECO:0000313" key="2">
    <source>
        <dbReference type="Proteomes" id="UP000218702"/>
    </source>
</evidence>
<organism evidence="1 2">
    <name type="scientific">Dolichospermum compactum NIES-806</name>
    <dbReference type="NCBI Taxonomy" id="1973481"/>
    <lineage>
        <taxon>Bacteria</taxon>
        <taxon>Bacillati</taxon>
        <taxon>Cyanobacteriota</taxon>
        <taxon>Cyanophyceae</taxon>
        <taxon>Nostocales</taxon>
        <taxon>Aphanizomenonaceae</taxon>
        <taxon>Dolichospermum</taxon>
        <taxon>Dolichospermum compactum</taxon>
    </lineage>
</organism>
<sequence length="158" mass="18299">MTNRFFQLPITNYQLPITNYQLPITKIMESPIERIKLSQTAKEQLLKLKRSTKIEQWNILCRWAFCRSLAEPAAPSPVPIPQDSNVELTWRVFGGEMSDILLLALKQRCYNDGLDTDRETLITQFRLHLHRGIGYLAGDQNIKKIEDLIELATKKVKC</sequence>
<evidence type="ECO:0008006" key="3">
    <source>
        <dbReference type="Google" id="ProtNLM"/>
    </source>
</evidence>
<dbReference type="NCBIfam" id="TIGR03184">
    <property type="entry name" value="DNA_S_dndE"/>
    <property type="match status" value="1"/>
</dbReference>
<dbReference type="KEGG" id="dcm:NIES806_29090"/>
<proteinExistence type="predicted"/>
<dbReference type="EMBL" id="AP018316">
    <property type="protein sequence ID" value="BAZ86693.1"/>
    <property type="molecule type" value="Genomic_DNA"/>
</dbReference>
<dbReference type="Proteomes" id="UP000218702">
    <property type="component" value="Chromosome"/>
</dbReference>
<reference evidence="1 2" key="1">
    <citation type="submission" date="2017-06" db="EMBL/GenBank/DDBJ databases">
        <title>Genome sequencing of cyanobaciteial culture collection at National Institute for Environmental Studies (NIES).</title>
        <authorList>
            <person name="Hirose Y."/>
            <person name="Shimura Y."/>
            <person name="Fujisawa T."/>
            <person name="Nakamura Y."/>
            <person name="Kawachi M."/>
        </authorList>
    </citation>
    <scope>NUCLEOTIDE SEQUENCE [LARGE SCALE GENOMIC DNA]</scope>
    <source>
        <strain evidence="1 2">NIES-806</strain>
    </source>
</reference>
<dbReference type="Gene3D" id="1.10.1220.160">
    <property type="entry name" value="DNA sulphur modification protein DndE"/>
    <property type="match status" value="1"/>
</dbReference>
<evidence type="ECO:0000313" key="1">
    <source>
        <dbReference type="EMBL" id="BAZ86693.1"/>
    </source>
</evidence>
<keyword evidence="2" id="KW-1185">Reference proteome</keyword>
<name>A0A1Z4V5J0_9CYAN</name>
<dbReference type="InterPro" id="IPR014969">
    <property type="entry name" value="DNA_S_DndE"/>
</dbReference>
<dbReference type="REBASE" id="207252">
    <property type="entry name" value="M.Dco806DndEP"/>
</dbReference>
<gene>
    <name evidence="1" type="ORF">NIES806_29090</name>
</gene>